<feature type="domain" description="Tyrosine specific protein phosphatases" evidence="2">
    <location>
        <begin position="141"/>
        <end position="176"/>
    </location>
</feature>
<evidence type="ECO:0000313" key="4">
    <source>
        <dbReference type="Proteomes" id="UP000274843"/>
    </source>
</evidence>
<dbReference type="PANTHER" id="PTHR31126">
    <property type="entry name" value="TYROSINE-PROTEIN PHOSPHATASE"/>
    <property type="match status" value="1"/>
</dbReference>
<dbReference type="Pfam" id="PF13350">
    <property type="entry name" value="Y_phosphatase3"/>
    <property type="match status" value="1"/>
</dbReference>
<comment type="similarity">
    <text evidence="1">Belongs to the protein-tyrosine phosphatase family.</text>
</comment>
<dbReference type="GO" id="GO:0004721">
    <property type="term" value="F:phosphoprotein phosphatase activity"/>
    <property type="evidence" value="ECO:0007669"/>
    <property type="project" value="InterPro"/>
</dbReference>
<evidence type="ECO:0000256" key="1">
    <source>
        <dbReference type="ARBA" id="ARBA00009580"/>
    </source>
</evidence>
<gene>
    <name evidence="3" type="ORF">EDD35_0664</name>
</gene>
<sequence length="267" mass="28793">MNHGVMHWLELEGAVNARDVGGLPTEDGGAVAERRLLRSDNLQGLTPRDIKVLVDDFGLTTVVDLRGTPEVTKEGPGPLTSVESVRHHHYSVLPESGGTTDATADDISDALYLKRRQRTIERFPDDVMTALYLGYLEDRPESIVGALRTIAGAPGAALVHCAAGKDRTGVVTAFALTVAGVRRDAVIADYAASGERIHAILDRLRASPTYAPDLDKRPDDDDHRPKPETMSLFLGEVDRRFGGVVGWLDAHGFDAADVAELRGKLLG</sequence>
<proteinExistence type="inferred from homology"/>
<dbReference type="InterPro" id="IPR026893">
    <property type="entry name" value="Tyr/Ser_Pase_IphP-type"/>
</dbReference>
<organism evidence="3 4">
    <name type="scientific">Amycolatopsis thermoflava</name>
    <dbReference type="NCBI Taxonomy" id="84480"/>
    <lineage>
        <taxon>Bacteria</taxon>
        <taxon>Bacillati</taxon>
        <taxon>Actinomycetota</taxon>
        <taxon>Actinomycetes</taxon>
        <taxon>Pseudonocardiales</taxon>
        <taxon>Pseudonocardiaceae</taxon>
        <taxon>Amycolatopsis</taxon>
        <taxon>Amycolatopsis methanolica group</taxon>
    </lineage>
</organism>
<evidence type="ECO:0000259" key="2">
    <source>
        <dbReference type="PROSITE" id="PS50056"/>
    </source>
</evidence>
<protein>
    <submittedName>
        <fullName evidence="3">Protein tyrosine/serine phosphatase</fullName>
    </submittedName>
</protein>
<dbReference type="PANTHER" id="PTHR31126:SF1">
    <property type="entry name" value="TYROSINE SPECIFIC PROTEIN PHOSPHATASES DOMAIN-CONTAINING PROTEIN"/>
    <property type="match status" value="1"/>
</dbReference>
<dbReference type="InterPro" id="IPR029021">
    <property type="entry name" value="Prot-tyrosine_phosphatase-like"/>
</dbReference>
<evidence type="ECO:0000313" key="3">
    <source>
        <dbReference type="EMBL" id="ROS38391.1"/>
    </source>
</evidence>
<dbReference type="PROSITE" id="PS50056">
    <property type="entry name" value="TYR_PHOSPHATASE_2"/>
    <property type="match status" value="1"/>
</dbReference>
<dbReference type="SUPFAM" id="SSF52799">
    <property type="entry name" value="(Phosphotyrosine protein) phosphatases II"/>
    <property type="match status" value="1"/>
</dbReference>
<dbReference type="PROSITE" id="PS00383">
    <property type="entry name" value="TYR_PHOSPHATASE_1"/>
    <property type="match status" value="1"/>
</dbReference>
<dbReference type="InterPro" id="IPR000387">
    <property type="entry name" value="Tyr_Pase_dom"/>
</dbReference>
<dbReference type="EMBL" id="RKHY01000001">
    <property type="protein sequence ID" value="ROS38391.1"/>
    <property type="molecule type" value="Genomic_DNA"/>
</dbReference>
<comment type="caution">
    <text evidence="3">The sequence shown here is derived from an EMBL/GenBank/DDBJ whole genome shotgun (WGS) entry which is preliminary data.</text>
</comment>
<reference evidence="3 4" key="1">
    <citation type="submission" date="2018-11" db="EMBL/GenBank/DDBJ databases">
        <title>Sequencing the genomes of 1000 actinobacteria strains.</title>
        <authorList>
            <person name="Klenk H.-P."/>
        </authorList>
    </citation>
    <scope>NUCLEOTIDE SEQUENCE [LARGE SCALE GENOMIC DNA]</scope>
    <source>
        <strain evidence="3 4">DSM 44348</strain>
    </source>
</reference>
<dbReference type="Gene3D" id="3.90.190.10">
    <property type="entry name" value="Protein tyrosine phosphatase superfamily"/>
    <property type="match status" value="1"/>
</dbReference>
<name>A0A3N2GP65_9PSEU</name>
<dbReference type="Proteomes" id="UP000274843">
    <property type="component" value="Unassembled WGS sequence"/>
</dbReference>
<accession>A0A3N2GP65</accession>
<dbReference type="AlphaFoldDB" id="A0A3N2GP65"/>
<dbReference type="InterPro" id="IPR016130">
    <property type="entry name" value="Tyr_Pase_AS"/>
</dbReference>
<keyword evidence="4" id="KW-1185">Reference proteome</keyword>